<evidence type="ECO:0000313" key="1">
    <source>
        <dbReference type="EMBL" id="KKL93989.1"/>
    </source>
</evidence>
<sequence length="88" mass="9556">MKNKLLDLNNHLFAELERLGDETLKGADLKLEITRARAISNVARQVVDGARLSLDAQKLAIEYKDATGEDLAGLPEMIGYTIDGDTGA</sequence>
<proteinExistence type="predicted"/>
<dbReference type="EMBL" id="LAZR01019045">
    <property type="protein sequence ID" value="KKL93989.1"/>
    <property type="molecule type" value="Genomic_DNA"/>
</dbReference>
<organism evidence="1">
    <name type="scientific">marine sediment metagenome</name>
    <dbReference type="NCBI Taxonomy" id="412755"/>
    <lineage>
        <taxon>unclassified sequences</taxon>
        <taxon>metagenomes</taxon>
        <taxon>ecological metagenomes</taxon>
    </lineage>
</organism>
<gene>
    <name evidence="1" type="ORF">LCGC14_1869170</name>
</gene>
<evidence type="ECO:0008006" key="2">
    <source>
        <dbReference type="Google" id="ProtNLM"/>
    </source>
</evidence>
<reference evidence="1" key="1">
    <citation type="journal article" date="2015" name="Nature">
        <title>Complex archaea that bridge the gap between prokaryotes and eukaryotes.</title>
        <authorList>
            <person name="Spang A."/>
            <person name="Saw J.H."/>
            <person name="Jorgensen S.L."/>
            <person name="Zaremba-Niedzwiedzka K."/>
            <person name="Martijn J."/>
            <person name="Lind A.E."/>
            <person name="van Eijk R."/>
            <person name="Schleper C."/>
            <person name="Guy L."/>
            <person name="Ettema T.J."/>
        </authorList>
    </citation>
    <scope>NUCLEOTIDE SEQUENCE</scope>
</reference>
<dbReference type="AlphaFoldDB" id="A0A0F9G5E6"/>
<comment type="caution">
    <text evidence="1">The sequence shown here is derived from an EMBL/GenBank/DDBJ whole genome shotgun (WGS) entry which is preliminary data.</text>
</comment>
<accession>A0A0F9G5E6</accession>
<name>A0A0F9G5E6_9ZZZZ</name>
<protein>
    <recommendedName>
        <fullName evidence="2">Phage protein</fullName>
    </recommendedName>
</protein>